<feature type="binding site" evidence="6">
    <location>
        <begin position="10"/>
        <end position="17"/>
    </location>
    <ligand>
        <name>ATP</name>
        <dbReference type="ChEBI" id="CHEBI:30616"/>
    </ligand>
</feature>
<evidence type="ECO:0000256" key="3">
    <source>
        <dbReference type="ARBA" id="ARBA00022777"/>
    </source>
</evidence>
<dbReference type="Pfam" id="PF07931">
    <property type="entry name" value="CPT"/>
    <property type="match status" value="1"/>
</dbReference>
<dbReference type="GO" id="GO:0016774">
    <property type="term" value="F:phosphotransferase activity, carboxyl group as acceptor"/>
    <property type="evidence" value="ECO:0007669"/>
    <property type="project" value="InterPro"/>
</dbReference>
<keyword evidence="3" id="KW-0418">Kinase</keyword>
<proteinExistence type="predicted"/>
<dbReference type="InterPro" id="IPR023865">
    <property type="entry name" value="Aliphatic_acid_kinase_CS"/>
</dbReference>
<dbReference type="InterPro" id="IPR012853">
    <property type="entry name" value="CPT"/>
</dbReference>
<evidence type="ECO:0000256" key="2">
    <source>
        <dbReference type="ARBA" id="ARBA00022741"/>
    </source>
</evidence>
<evidence type="ECO:0000256" key="6">
    <source>
        <dbReference type="PIRSR" id="PIRSR007531-2"/>
    </source>
</evidence>
<reference evidence="7" key="1">
    <citation type="submission" date="2020-11" db="EMBL/GenBank/DDBJ databases">
        <title>Isolation and identification of active actinomycetes.</title>
        <authorList>
            <person name="Yu B."/>
        </authorList>
    </citation>
    <scope>NUCLEOTIDE SEQUENCE</scope>
    <source>
        <strain evidence="7">NEAU-YB345</strain>
    </source>
</reference>
<dbReference type="PIRSF" id="PIRSF007531">
    <property type="entry name" value="CPT"/>
    <property type="match status" value="1"/>
</dbReference>
<evidence type="ECO:0000256" key="5">
    <source>
        <dbReference type="PIRSR" id="PIRSR007531-1"/>
    </source>
</evidence>
<sequence>MTIHVIVLNGGSSSGKSSISRCLQEILPDRWLSLSVDTFIGALPVSMQGSDTGIDIADDGTVNVGAEFDALEAAWREGVGAMARAGARVVVDDVFLGQAASQRRWRKALVGLDVLWVGVRCDSAVAAAREAARGDRAAGMAALQAETVHQGVDYDLVVDTTHADPMSCARAVAERS</sequence>
<dbReference type="PROSITE" id="PS01075">
    <property type="entry name" value="ACETATE_KINASE_1"/>
    <property type="match status" value="1"/>
</dbReference>
<evidence type="ECO:0000256" key="4">
    <source>
        <dbReference type="ARBA" id="ARBA00022840"/>
    </source>
</evidence>
<comment type="caution">
    <text evidence="7">The sequence shown here is derived from an EMBL/GenBank/DDBJ whole genome shotgun (WGS) entry which is preliminary data.</text>
</comment>
<dbReference type="InterPro" id="IPR027417">
    <property type="entry name" value="P-loop_NTPase"/>
</dbReference>
<dbReference type="AlphaFoldDB" id="A0A931B0Q4"/>
<feature type="active site" evidence="5">
    <location>
        <position position="37"/>
    </location>
</feature>
<evidence type="ECO:0000313" key="7">
    <source>
        <dbReference type="EMBL" id="MBF9066796.1"/>
    </source>
</evidence>
<organism evidence="7 8">
    <name type="scientific">Streptacidiphilus fuscans</name>
    <dbReference type="NCBI Taxonomy" id="2789292"/>
    <lineage>
        <taxon>Bacteria</taxon>
        <taxon>Bacillati</taxon>
        <taxon>Actinomycetota</taxon>
        <taxon>Actinomycetes</taxon>
        <taxon>Kitasatosporales</taxon>
        <taxon>Streptomycetaceae</taxon>
        <taxon>Streptacidiphilus</taxon>
    </lineage>
</organism>
<dbReference type="EMBL" id="JADPRT010000001">
    <property type="protein sequence ID" value="MBF9066796.1"/>
    <property type="molecule type" value="Genomic_DNA"/>
</dbReference>
<dbReference type="GO" id="GO:0005524">
    <property type="term" value="F:ATP binding"/>
    <property type="evidence" value="ECO:0007669"/>
    <property type="project" value="UniProtKB-KW"/>
</dbReference>
<gene>
    <name evidence="7" type="primary">cpt</name>
    <name evidence="7" type="ORF">I2501_01930</name>
</gene>
<accession>A0A931B0Q4</accession>
<evidence type="ECO:0000256" key="1">
    <source>
        <dbReference type="ARBA" id="ARBA00022679"/>
    </source>
</evidence>
<evidence type="ECO:0000313" key="8">
    <source>
        <dbReference type="Proteomes" id="UP000657385"/>
    </source>
</evidence>
<dbReference type="Proteomes" id="UP000657385">
    <property type="component" value="Unassembled WGS sequence"/>
</dbReference>
<dbReference type="NCBIfam" id="NF033114">
    <property type="entry name" value="phos_trans_CPT"/>
    <property type="match status" value="1"/>
</dbReference>
<dbReference type="SUPFAM" id="SSF52540">
    <property type="entry name" value="P-loop containing nucleoside triphosphate hydrolases"/>
    <property type="match status" value="1"/>
</dbReference>
<keyword evidence="1" id="KW-0808">Transferase</keyword>
<protein>
    <submittedName>
        <fullName evidence="7">Chloramphenicol phosphotransferase CPT</fullName>
    </submittedName>
</protein>
<dbReference type="GO" id="GO:0016301">
    <property type="term" value="F:kinase activity"/>
    <property type="evidence" value="ECO:0007669"/>
    <property type="project" value="UniProtKB-KW"/>
</dbReference>
<dbReference type="RefSeq" id="WP_196191975.1">
    <property type="nucleotide sequence ID" value="NZ_JADPRT010000001.1"/>
</dbReference>
<keyword evidence="4" id="KW-0067">ATP-binding</keyword>
<name>A0A931B0Q4_9ACTN</name>
<dbReference type="Gene3D" id="3.40.50.300">
    <property type="entry name" value="P-loop containing nucleotide triphosphate hydrolases"/>
    <property type="match status" value="1"/>
</dbReference>
<keyword evidence="2" id="KW-0547">Nucleotide-binding</keyword>
<keyword evidence="8" id="KW-1185">Reference proteome</keyword>